<accession>A0A2N3NJ81</accession>
<comment type="caution">
    <text evidence="11">The sequence shown here is derived from an EMBL/GenBank/DDBJ whole genome shotgun (WGS) entry which is preliminary data.</text>
</comment>
<dbReference type="PROSITE" id="PS00216">
    <property type="entry name" value="SUGAR_TRANSPORT_1"/>
    <property type="match status" value="2"/>
</dbReference>
<feature type="transmembrane region" description="Helical" evidence="9">
    <location>
        <begin position="339"/>
        <end position="358"/>
    </location>
</feature>
<evidence type="ECO:0000256" key="9">
    <source>
        <dbReference type="SAM" id="Phobius"/>
    </source>
</evidence>
<dbReference type="InterPro" id="IPR005828">
    <property type="entry name" value="MFS_sugar_transport-like"/>
</dbReference>
<dbReference type="PANTHER" id="PTHR48022:SF3">
    <property type="entry name" value="HEXOSE TRANSPORTER PROTEIN (AFU_ORTHOLOGUE AFUA_8G04480)-RELATED"/>
    <property type="match status" value="1"/>
</dbReference>
<dbReference type="GO" id="GO:0005351">
    <property type="term" value="F:carbohydrate:proton symporter activity"/>
    <property type="evidence" value="ECO:0007669"/>
    <property type="project" value="TreeGrafter"/>
</dbReference>
<evidence type="ECO:0000256" key="7">
    <source>
        <dbReference type="RuleBase" id="RU003346"/>
    </source>
</evidence>
<evidence type="ECO:0000256" key="5">
    <source>
        <dbReference type="ARBA" id="ARBA00022989"/>
    </source>
</evidence>
<feature type="transmembrane region" description="Helical" evidence="9">
    <location>
        <begin position="298"/>
        <end position="319"/>
    </location>
</feature>
<evidence type="ECO:0000256" key="2">
    <source>
        <dbReference type="ARBA" id="ARBA00010992"/>
    </source>
</evidence>
<feature type="transmembrane region" description="Helical" evidence="9">
    <location>
        <begin position="42"/>
        <end position="64"/>
    </location>
</feature>
<dbReference type="InterPro" id="IPR050360">
    <property type="entry name" value="MFS_Sugar_Transporters"/>
</dbReference>
<protein>
    <recommendedName>
        <fullName evidence="10">Major facilitator superfamily (MFS) profile domain-containing protein</fullName>
    </recommendedName>
</protein>
<dbReference type="InterPro" id="IPR003663">
    <property type="entry name" value="Sugar/inositol_transpt"/>
</dbReference>
<gene>
    <name evidence="11" type="ORF">jhhlp_000712</name>
</gene>
<feature type="transmembrane region" description="Helical" evidence="9">
    <location>
        <begin position="84"/>
        <end position="107"/>
    </location>
</feature>
<feature type="region of interest" description="Disordered" evidence="8">
    <location>
        <begin position="506"/>
        <end position="537"/>
    </location>
</feature>
<keyword evidence="6 9" id="KW-0472">Membrane</keyword>
<dbReference type="SUPFAM" id="SSF103473">
    <property type="entry name" value="MFS general substrate transporter"/>
    <property type="match status" value="1"/>
</dbReference>
<dbReference type="PROSITE" id="PS50850">
    <property type="entry name" value="MFS"/>
    <property type="match status" value="1"/>
</dbReference>
<feature type="transmembrane region" description="Helical" evidence="9">
    <location>
        <begin position="119"/>
        <end position="142"/>
    </location>
</feature>
<comment type="similarity">
    <text evidence="2 7">Belongs to the major facilitator superfamily. Sugar transporter (TC 2.A.1.1) family.</text>
</comment>
<evidence type="ECO:0000256" key="3">
    <source>
        <dbReference type="ARBA" id="ARBA00022448"/>
    </source>
</evidence>
<evidence type="ECO:0000256" key="8">
    <source>
        <dbReference type="SAM" id="MobiDB-lite"/>
    </source>
</evidence>
<feature type="transmembrane region" description="Helical" evidence="9">
    <location>
        <begin position="148"/>
        <end position="168"/>
    </location>
</feature>
<evidence type="ECO:0000256" key="6">
    <source>
        <dbReference type="ARBA" id="ARBA00023136"/>
    </source>
</evidence>
<dbReference type="InParanoid" id="A0A2N3NJ81"/>
<dbReference type="OrthoDB" id="6133115at2759"/>
<keyword evidence="12" id="KW-1185">Reference proteome</keyword>
<name>A0A2N3NJ81_9PEZI</name>
<feature type="domain" description="Major facilitator superfamily (MFS) profile" evidence="10">
    <location>
        <begin position="48"/>
        <end position="487"/>
    </location>
</feature>
<feature type="transmembrane region" description="Helical" evidence="9">
    <location>
        <begin position="177"/>
        <end position="198"/>
    </location>
</feature>
<dbReference type="Pfam" id="PF00083">
    <property type="entry name" value="Sugar_tr"/>
    <property type="match status" value="1"/>
</dbReference>
<dbReference type="FunFam" id="1.20.1250.20:FF:000117">
    <property type="entry name" value="MFS hexose transporter"/>
    <property type="match status" value="1"/>
</dbReference>
<evidence type="ECO:0000313" key="11">
    <source>
        <dbReference type="EMBL" id="PKS12505.1"/>
    </source>
</evidence>
<keyword evidence="3 7" id="KW-0813">Transport</keyword>
<feature type="transmembrane region" description="Helical" evidence="9">
    <location>
        <begin position="395"/>
        <end position="413"/>
    </location>
</feature>
<evidence type="ECO:0000313" key="12">
    <source>
        <dbReference type="Proteomes" id="UP000233524"/>
    </source>
</evidence>
<evidence type="ECO:0000256" key="4">
    <source>
        <dbReference type="ARBA" id="ARBA00022692"/>
    </source>
</evidence>
<feature type="transmembrane region" description="Helical" evidence="9">
    <location>
        <begin position="464"/>
        <end position="483"/>
    </location>
</feature>
<comment type="subcellular location">
    <subcellularLocation>
        <location evidence="1">Membrane</location>
        <topology evidence="1">Multi-pass membrane protein</topology>
    </subcellularLocation>
</comment>
<feature type="transmembrane region" description="Helical" evidence="9">
    <location>
        <begin position="204"/>
        <end position="227"/>
    </location>
</feature>
<dbReference type="GO" id="GO:0016020">
    <property type="term" value="C:membrane"/>
    <property type="evidence" value="ECO:0007669"/>
    <property type="project" value="UniProtKB-SubCell"/>
</dbReference>
<organism evidence="11 12">
    <name type="scientific">Lomentospora prolificans</name>
    <dbReference type="NCBI Taxonomy" id="41688"/>
    <lineage>
        <taxon>Eukaryota</taxon>
        <taxon>Fungi</taxon>
        <taxon>Dikarya</taxon>
        <taxon>Ascomycota</taxon>
        <taxon>Pezizomycotina</taxon>
        <taxon>Sordariomycetes</taxon>
        <taxon>Hypocreomycetidae</taxon>
        <taxon>Microascales</taxon>
        <taxon>Microascaceae</taxon>
        <taxon>Lomentospora</taxon>
    </lineage>
</organism>
<dbReference type="InterPro" id="IPR036259">
    <property type="entry name" value="MFS_trans_sf"/>
</dbReference>
<feature type="transmembrane region" description="Helical" evidence="9">
    <location>
        <begin position="365"/>
        <end position="383"/>
    </location>
</feature>
<reference evidence="11 12" key="1">
    <citation type="journal article" date="2017" name="G3 (Bethesda)">
        <title>First Draft Genome Sequence of the Pathogenic Fungus Lomentospora prolificans (Formerly Scedosporium prolificans).</title>
        <authorList>
            <person name="Luo R."/>
            <person name="Zimin A."/>
            <person name="Workman R."/>
            <person name="Fan Y."/>
            <person name="Pertea G."/>
            <person name="Grossman N."/>
            <person name="Wear M.P."/>
            <person name="Jia B."/>
            <person name="Miller H."/>
            <person name="Casadevall A."/>
            <person name="Timp W."/>
            <person name="Zhang S.X."/>
            <person name="Salzberg S.L."/>
        </authorList>
    </citation>
    <scope>NUCLEOTIDE SEQUENCE [LARGE SCALE GENOMIC DNA]</scope>
    <source>
        <strain evidence="11 12">JHH-5317</strain>
    </source>
</reference>
<feature type="transmembrane region" description="Helical" evidence="9">
    <location>
        <begin position="434"/>
        <end position="452"/>
    </location>
</feature>
<sequence>MGLFKRSNKDAKADATISPELAAGLQQVLPEQSGPWWTVKHLLLLNVMLLVPSLSSATIGFDGAMMNGLQTVEQWRGYFGHPTASILGVMNAIYPIGKIVGIFPAAWLSDKYGRKSSMWLGFVLLIFGAGLQGGSINTAMFICSRCLLGAATAFIAQPAPILVTELAFPTHRGKISALYQTFFYFGAIFAAWSTYGTFRLNSTWSWRIPSILQGAIPFIQFVFFYWVPESPRWLIAHGKKELARSILVRYHAGGDESSALVDYEMNQIEENLKAETEALSETSYFDLVRGAANRKRTLIAAIVGFFAQWNGAGVVSYYITLVLNTIGITKTKDQALINGLLQVFNWLAAVLAGALMVDRIGRRKLFLISTAGMCVSYVIWTALTSHFTRTLDQHAGHAVVAFIFIYYFFYDIAWSPLLMAYPVEIFQFTLRARGVSVTYGSTFIGLIIGQFVNPIAMSKIGWKYYIVFCCILFVLFFVIYFLFPETKGRTLEEIAEIFEGPSARRVDEEKVEDEKNSTSRDSSSHAEVAEIAEEKKA</sequence>
<dbReference type="InterPro" id="IPR020846">
    <property type="entry name" value="MFS_dom"/>
</dbReference>
<dbReference type="AlphaFoldDB" id="A0A2N3NJ81"/>
<dbReference type="VEuPathDB" id="FungiDB:jhhlp_000712"/>
<dbReference type="PANTHER" id="PTHR48022">
    <property type="entry name" value="PLASTIDIC GLUCOSE TRANSPORTER 4"/>
    <property type="match status" value="1"/>
</dbReference>
<dbReference type="Proteomes" id="UP000233524">
    <property type="component" value="Unassembled WGS sequence"/>
</dbReference>
<proteinExistence type="inferred from homology"/>
<keyword evidence="4 9" id="KW-0812">Transmembrane</keyword>
<dbReference type="EMBL" id="NLAX01000003">
    <property type="protein sequence ID" value="PKS12505.1"/>
    <property type="molecule type" value="Genomic_DNA"/>
</dbReference>
<evidence type="ECO:0000256" key="1">
    <source>
        <dbReference type="ARBA" id="ARBA00004141"/>
    </source>
</evidence>
<keyword evidence="5 9" id="KW-1133">Transmembrane helix</keyword>
<dbReference type="Gene3D" id="1.20.1250.20">
    <property type="entry name" value="MFS general substrate transporter like domains"/>
    <property type="match status" value="1"/>
</dbReference>
<dbReference type="InterPro" id="IPR005829">
    <property type="entry name" value="Sugar_transporter_CS"/>
</dbReference>
<dbReference type="NCBIfam" id="TIGR00879">
    <property type="entry name" value="SP"/>
    <property type="match status" value="1"/>
</dbReference>
<evidence type="ECO:0000259" key="10">
    <source>
        <dbReference type="PROSITE" id="PS50850"/>
    </source>
</evidence>